<accession>X6LAV2</accession>
<gene>
    <name evidence="1" type="ORF">RFI_39020</name>
</gene>
<evidence type="ECO:0000313" key="2">
    <source>
        <dbReference type="Proteomes" id="UP000023152"/>
    </source>
</evidence>
<keyword evidence="2" id="KW-1185">Reference proteome</keyword>
<name>X6LAV2_RETFI</name>
<sequence length="111" mass="12668">MVKLKKFAEEVKSCAVPGDVLHEEVESLTTALKHSLTNSYDEEIKAVIQPILGRYKEYAWNFSELKKVWKEELTRAVNTHFNGLQVLLPYFETKNDIPANAGALLEAKYLL</sequence>
<proteinExistence type="predicted"/>
<dbReference type="Proteomes" id="UP000023152">
    <property type="component" value="Unassembled WGS sequence"/>
</dbReference>
<evidence type="ECO:0000313" key="1">
    <source>
        <dbReference type="EMBL" id="ETN98475.1"/>
    </source>
</evidence>
<protein>
    <submittedName>
        <fullName evidence="1">Uncharacterized protein</fullName>
    </submittedName>
</protein>
<organism evidence="1 2">
    <name type="scientific">Reticulomyxa filosa</name>
    <dbReference type="NCBI Taxonomy" id="46433"/>
    <lineage>
        <taxon>Eukaryota</taxon>
        <taxon>Sar</taxon>
        <taxon>Rhizaria</taxon>
        <taxon>Retaria</taxon>
        <taxon>Foraminifera</taxon>
        <taxon>Monothalamids</taxon>
        <taxon>Reticulomyxidae</taxon>
        <taxon>Reticulomyxa</taxon>
    </lineage>
</organism>
<dbReference type="AlphaFoldDB" id="X6LAV2"/>
<dbReference type="EMBL" id="ASPP01046578">
    <property type="protein sequence ID" value="ETN98475.1"/>
    <property type="molecule type" value="Genomic_DNA"/>
</dbReference>
<comment type="caution">
    <text evidence="1">The sequence shown here is derived from an EMBL/GenBank/DDBJ whole genome shotgun (WGS) entry which is preliminary data.</text>
</comment>
<reference evidence="1 2" key="1">
    <citation type="journal article" date="2013" name="Curr. Biol.">
        <title>The Genome of the Foraminiferan Reticulomyxa filosa.</title>
        <authorList>
            <person name="Glockner G."/>
            <person name="Hulsmann N."/>
            <person name="Schleicher M."/>
            <person name="Noegel A.A."/>
            <person name="Eichinger L."/>
            <person name="Gallinger C."/>
            <person name="Pawlowski J."/>
            <person name="Sierra R."/>
            <person name="Euteneuer U."/>
            <person name="Pillet L."/>
            <person name="Moustafa A."/>
            <person name="Platzer M."/>
            <person name="Groth M."/>
            <person name="Szafranski K."/>
            <person name="Schliwa M."/>
        </authorList>
    </citation>
    <scope>NUCLEOTIDE SEQUENCE [LARGE SCALE GENOMIC DNA]</scope>
</reference>